<dbReference type="SUPFAM" id="SSF54518">
    <property type="entry name" value="Tubby C-terminal domain-like"/>
    <property type="match status" value="1"/>
</dbReference>
<keyword evidence="1" id="KW-0472">Membrane</keyword>
<reference evidence="4" key="1">
    <citation type="submission" date="2017-02" db="UniProtKB">
        <authorList>
            <consortium name="WormBaseParasite"/>
        </authorList>
    </citation>
    <scope>IDENTIFICATION</scope>
</reference>
<feature type="transmembrane region" description="Helical" evidence="1">
    <location>
        <begin position="56"/>
        <end position="84"/>
    </location>
</feature>
<protein>
    <submittedName>
        <fullName evidence="4">Tub domain-containing protein</fullName>
    </submittedName>
</protein>
<dbReference type="InterPro" id="IPR025659">
    <property type="entry name" value="Tubby-like_C"/>
</dbReference>
<dbReference type="Proteomes" id="UP000280834">
    <property type="component" value="Unassembled WGS sequence"/>
</dbReference>
<gene>
    <name evidence="2" type="ORF">BTMF_LOCUS5332</name>
</gene>
<evidence type="ECO:0000256" key="1">
    <source>
        <dbReference type="SAM" id="Phobius"/>
    </source>
</evidence>
<evidence type="ECO:0000313" key="2">
    <source>
        <dbReference type="EMBL" id="VDO17973.1"/>
    </source>
</evidence>
<reference evidence="2 3" key="2">
    <citation type="submission" date="2018-11" db="EMBL/GenBank/DDBJ databases">
        <authorList>
            <consortium name="Pathogen Informatics"/>
        </authorList>
    </citation>
    <scope>NUCLEOTIDE SEQUENCE [LARGE SCALE GENOMIC DNA]</scope>
</reference>
<keyword evidence="1" id="KW-0812">Transmembrane</keyword>
<sequence length="100" mass="12690">MTVLIPGICDAENYRRQEIRPLLEQESILERWKSRKADDLIAMHNKSPVWNEGFIYYYYLFIIIIYLLLFIIVIVIITIIYYYYYRYCYYNYYYCYYYYF</sequence>
<dbReference type="AlphaFoldDB" id="A0A0R3QI49"/>
<name>A0A0R3QI49_9BILA</name>
<evidence type="ECO:0000313" key="3">
    <source>
        <dbReference type="Proteomes" id="UP000280834"/>
    </source>
</evidence>
<dbReference type="EMBL" id="UZAG01005679">
    <property type="protein sequence ID" value="VDO17973.1"/>
    <property type="molecule type" value="Genomic_DNA"/>
</dbReference>
<accession>A0A0R3QI49</accession>
<keyword evidence="3" id="KW-1185">Reference proteome</keyword>
<evidence type="ECO:0000313" key="4">
    <source>
        <dbReference type="WBParaSite" id="BTMF_0000607501-mRNA-1"/>
    </source>
</evidence>
<dbReference type="STRING" id="42155.A0A0R3QI49"/>
<keyword evidence="1" id="KW-1133">Transmembrane helix</keyword>
<proteinExistence type="predicted"/>
<dbReference type="WBParaSite" id="BTMF_0000607501-mRNA-1">
    <property type="protein sequence ID" value="BTMF_0000607501-mRNA-1"/>
    <property type="gene ID" value="BTMF_0000607501"/>
</dbReference>
<organism evidence="4">
    <name type="scientific">Brugia timori</name>
    <dbReference type="NCBI Taxonomy" id="42155"/>
    <lineage>
        <taxon>Eukaryota</taxon>
        <taxon>Metazoa</taxon>
        <taxon>Ecdysozoa</taxon>
        <taxon>Nematoda</taxon>
        <taxon>Chromadorea</taxon>
        <taxon>Rhabditida</taxon>
        <taxon>Spirurina</taxon>
        <taxon>Spiruromorpha</taxon>
        <taxon>Filarioidea</taxon>
        <taxon>Onchocercidae</taxon>
        <taxon>Brugia</taxon>
    </lineage>
</organism>
<dbReference type="Gene3D" id="3.20.90.10">
    <property type="entry name" value="Tubby Protein, Chain A"/>
    <property type="match status" value="1"/>
</dbReference>